<evidence type="ECO:0000313" key="3">
    <source>
        <dbReference type="Proteomes" id="UP000663090"/>
    </source>
</evidence>
<dbReference type="RefSeq" id="WP_206718561.1">
    <property type="nucleotide sequence ID" value="NZ_CP071091.1"/>
</dbReference>
<keyword evidence="3" id="KW-1185">Reference proteome</keyword>
<dbReference type="Proteomes" id="UP000663090">
    <property type="component" value="Chromosome"/>
</dbReference>
<organism evidence="2 3">
    <name type="scientific">Myxococcus landrumensis</name>
    <dbReference type="NCBI Taxonomy" id="2813577"/>
    <lineage>
        <taxon>Bacteria</taxon>
        <taxon>Pseudomonadati</taxon>
        <taxon>Myxococcota</taxon>
        <taxon>Myxococcia</taxon>
        <taxon>Myxococcales</taxon>
        <taxon>Cystobacterineae</taxon>
        <taxon>Myxococcaceae</taxon>
        <taxon>Myxococcus</taxon>
    </lineage>
</organism>
<protein>
    <submittedName>
        <fullName evidence="2">Uncharacterized protein</fullName>
    </submittedName>
</protein>
<reference evidence="2 3" key="1">
    <citation type="submission" date="2021-02" db="EMBL/GenBank/DDBJ databases">
        <title>De Novo genome assembly of isolated myxobacteria.</title>
        <authorList>
            <person name="Stevens D.C."/>
        </authorList>
    </citation>
    <scope>NUCLEOTIDE SEQUENCE [LARGE SCALE GENOMIC DNA]</scope>
    <source>
        <strain evidence="2 3">SCHIC003</strain>
    </source>
</reference>
<evidence type="ECO:0000256" key="1">
    <source>
        <dbReference type="SAM" id="Phobius"/>
    </source>
</evidence>
<proteinExistence type="predicted"/>
<accession>A0ABX7NDQ9</accession>
<keyword evidence="1" id="KW-0812">Transmembrane</keyword>
<sequence>MSPVELLRRVTLSLEQLAVQGLASGAVRGASEGLQAELPALDGQLRALIEDGVALLARIVQDAAERPPGAWTRSMAESAVSGAVDELRRSMPGVDALSRELVERVNGWLERSSEAATLRNHELREPGARARELATGAVKGVVTELENALPALSPMGAEVASQAGRGFIQGLGEALESRSEKFDEVLDEAGRRLVHAVVEQLDLELRALRSRADLDVGGAVASMAERTAGATVRGASEELRRQVRVTREAGHVPSLRSASREVTLGVLSALSDRLLRPLAVMTGVGGALALTAFTLARRR</sequence>
<evidence type="ECO:0000313" key="2">
    <source>
        <dbReference type="EMBL" id="QSQ16925.1"/>
    </source>
</evidence>
<keyword evidence="1" id="KW-1133">Transmembrane helix</keyword>
<dbReference type="EMBL" id="CP071091">
    <property type="protein sequence ID" value="QSQ16925.1"/>
    <property type="molecule type" value="Genomic_DNA"/>
</dbReference>
<name>A0ABX7NDQ9_9BACT</name>
<gene>
    <name evidence="2" type="ORF">JY572_13100</name>
</gene>
<feature type="transmembrane region" description="Helical" evidence="1">
    <location>
        <begin position="274"/>
        <end position="296"/>
    </location>
</feature>
<keyword evidence="1" id="KW-0472">Membrane</keyword>